<dbReference type="InterPro" id="IPR050791">
    <property type="entry name" value="Aldo-Keto_reductase"/>
</dbReference>
<dbReference type="Proteomes" id="UP001321749">
    <property type="component" value="Unassembled WGS sequence"/>
</dbReference>
<dbReference type="InterPro" id="IPR023210">
    <property type="entry name" value="NADP_OxRdtase_dom"/>
</dbReference>
<dbReference type="SUPFAM" id="SSF51430">
    <property type="entry name" value="NAD(P)-linked oxidoreductase"/>
    <property type="match status" value="1"/>
</dbReference>
<keyword evidence="1" id="KW-0560">Oxidoreductase</keyword>
<dbReference type="AlphaFoldDB" id="A0AAV9HSR9"/>
<name>A0AAV9HSR9_9PEZI</name>
<dbReference type="PANTHER" id="PTHR43625:SF40">
    <property type="entry name" value="ALDO-KETO REDUCTASE YAKC [NADP(+)]"/>
    <property type="match status" value="1"/>
</dbReference>
<dbReference type="Gene3D" id="3.20.20.100">
    <property type="entry name" value="NADP-dependent oxidoreductase domain"/>
    <property type="match status" value="1"/>
</dbReference>
<evidence type="ECO:0000256" key="1">
    <source>
        <dbReference type="ARBA" id="ARBA00023002"/>
    </source>
</evidence>
<evidence type="ECO:0000259" key="2">
    <source>
        <dbReference type="Pfam" id="PF00248"/>
    </source>
</evidence>
<proteinExistence type="predicted"/>
<dbReference type="EMBL" id="MU864954">
    <property type="protein sequence ID" value="KAK4463907.1"/>
    <property type="molecule type" value="Genomic_DNA"/>
</dbReference>
<feature type="domain" description="NADP-dependent oxidoreductase" evidence="2">
    <location>
        <begin position="23"/>
        <end position="322"/>
    </location>
</feature>
<evidence type="ECO:0000313" key="3">
    <source>
        <dbReference type="EMBL" id="KAK4463907.1"/>
    </source>
</evidence>
<evidence type="ECO:0000313" key="4">
    <source>
        <dbReference type="Proteomes" id="UP001321749"/>
    </source>
</evidence>
<reference evidence="3" key="2">
    <citation type="submission" date="2023-06" db="EMBL/GenBank/DDBJ databases">
        <authorList>
            <consortium name="Lawrence Berkeley National Laboratory"/>
            <person name="Mondo S.J."/>
            <person name="Hensen N."/>
            <person name="Bonometti L."/>
            <person name="Westerberg I."/>
            <person name="Brannstrom I.O."/>
            <person name="Guillou S."/>
            <person name="Cros-Aarteil S."/>
            <person name="Calhoun S."/>
            <person name="Haridas S."/>
            <person name="Kuo A."/>
            <person name="Pangilinan J."/>
            <person name="Riley R."/>
            <person name="Labutti K."/>
            <person name="Andreopoulos B."/>
            <person name="Lipzen A."/>
            <person name="Chen C."/>
            <person name="Yanf M."/>
            <person name="Daum C."/>
            <person name="Ng V."/>
            <person name="Clum A."/>
            <person name="Steindorff A."/>
            <person name="Ohm R."/>
            <person name="Martin F."/>
            <person name="Silar P."/>
            <person name="Natvig D."/>
            <person name="Lalanne C."/>
            <person name="Gautier V."/>
            <person name="Ament-Velasquez S.L."/>
            <person name="Kruys A."/>
            <person name="Hutchinson M.I."/>
            <person name="Powell A.J."/>
            <person name="Barry K."/>
            <person name="Miller A.N."/>
            <person name="Grigoriev I.V."/>
            <person name="Debuchy R."/>
            <person name="Gladieux P."/>
            <person name="Thoren M.H."/>
            <person name="Johannesson H."/>
        </authorList>
    </citation>
    <scope>NUCLEOTIDE SEQUENCE</scope>
    <source>
        <strain evidence="3">PSN324</strain>
    </source>
</reference>
<reference evidence="3" key="1">
    <citation type="journal article" date="2023" name="Mol. Phylogenet. Evol.">
        <title>Genome-scale phylogeny and comparative genomics of the fungal order Sordariales.</title>
        <authorList>
            <person name="Hensen N."/>
            <person name="Bonometti L."/>
            <person name="Westerberg I."/>
            <person name="Brannstrom I.O."/>
            <person name="Guillou S."/>
            <person name="Cros-Aarteil S."/>
            <person name="Calhoun S."/>
            <person name="Haridas S."/>
            <person name="Kuo A."/>
            <person name="Mondo S."/>
            <person name="Pangilinan J."/>
            <person name="Riley R."/>
            <person name="LaButti K."/>
            <person name="Andreopoulos B."/>
            <person name="Lipzen A."/>
            <person name="Chen C."/>
            <person name="Yan M."/>
            <person name="Daum C."/>
            <person name="Ng V."/>
            <person name="Clum A."/>
            <person name="Steindorff A."/>
            <person name="Ohm R.A."/>
            <person name="Martin F."/>
            <person name="Silar P."/>
            <person name="Natvig D.O."/>
            <person name="Lalanne C."/>
            <person name="Gautier V."/>
            <person name="Ament-Velasquez S.L."/>
            <person name="Kruys A."/>
            <person name="Hutchinson M.I."/>
            <person name="Powell A.J."/>
            <person name="Barry K."/>
            <person name="Miller A.N."/>
            <person name="Grigoriev I.V."/>
            <person name="Debuchy R."/>
            <person name="Gladieux P."/>
            <person name="Hiltunen Thoren M."/>
            <person name="Johannesson H."/>
        </authorList>
    </citation>
    <scope>NUCLEOTIDE SEQUENCE</scope>
    <source>
        <strain evidence="3">PSN324</strain>
    </source>
</reference>
<dbReference type="InterPro" id="IPR020471">
    <property type="entry name" value="AKR"/>
</dbReference>
<comment type="caution">
    <text evidence="3">The sequence shown here is derived from an EMBL/GenBank/DDBJ whole genome shotgun (WGS) entry which is preliminary data.</text>
</comment>
<accession>A0AAV9HSR9</accession>
<sequence length="351" mass="39002">MTTPNVPTRRLGSHRDSPEIPILGLGLMGLSAFYGTKRSDEDRLALLDRAFELGCTHWDSAAMYGDNEDLLGAWFEKTGNRNKIFLATKFGNKALPDGTRMICNDPDYIRAEVENSLRRLKTDYIDLLYCHRISGDVAVEDIVATMKELVDAGKVRYLGFSECGAKTLRAASRVHPIHAYQIEYSPFSMDIHQRSAEGGQTLYETCKELGVAVVAYSPIGRGLLTGQIKSIDDFEAGDFRRTMPRFSPENFGKNMELVDALRSIAERKGCTSGQLTLAWAMKQDLVFPIPGTTKIANLEENLGAAAVYQTLTDEEQKEITGVIQKAEVHGTRYAAQFMGLLMRDAPSKEDK</sequence>
<dbReference type="InterPro" id="IPR036812">
    <property type="entry name" value="NAD(P)_OxRdtase_dom_sf"/>
</dbReference>
<dbReference type="PRINTS" id="PR00069">
    <property type="entry name" value="ALDKETRDTASE"/>
</dbReference>
<dbReference type="GO" id="GO:0005737">
    <property type="term" value="C:cytoplasm"/>
    <property type="evidence" value="ECO:0007669"/>
    <property type="project" value="TreeGrafter"/>
</dbReference>
<organism evidence="3 4">
    <name type="scientific">Cladorrhinum samala</name>
    <dbReference type="NCBI Taxonomy" id="585594"/>
    <lineage>
        <taxon>Eukaryota</taxon>
        <taxon>Fungi</taxon>
        <taxon>Dikarya</taxon>
        <taxon>Ascomycota</taxon>
        <taxon>Pezizomycotina</taxon>
        <taxon>Sordariomycetes</taxon>
        <taxon>Sordariomycetidae</taxon>
        <taxon>Sordariales</taxon>
        <taxon>Podosporaceae</taxon>
        <taxon>Cladorrhinum</taxon>
    </lineage>
</organism>
<protein>
    <submittedName>
        <fullName evidence="3">NADP-dependent oxidoreductase domain-containing protein</fullName>
    </submittedName>
</protein>
<dbReference type="GO" id="GO:0016491">
    <property type="term" value="F:oxidoreductase activity"/>
    <property type="evidence" value="ECO:0007669"/>
    <property type="project" value="UniProtKB-KW"/>
</dbReference>
<gene>
    <name evidence="3" type="ORF">QBC42DRAFT_198011</name>
</gene>
<dbReference type="PANTHER" id="PTHR43625">
    <property type="entry name" value="AFLATOXIN B1 ALDEHYDE REDUCTASE"/>
    <property type="match status" value="1"/>
</dbReference>
<dbReference type="Pfam" id="PF00248">
    <property type="entry name" value="Aldo_ket_red"/>
    <property type="match status" value="1"/>
</dbReference>
<keyword evidence="4" id="KW-1185">Reference proteome</keyword>